<feature type="transmembrane region" description="Helical" evidence="2">
    <location>
        <begin position="358"/>
        <end position="380"/>
    </location>
</feature>
<protein>
    <recommendedName>
        <fullName evidence="4">FZ domain-containing protein</fullName>
    </recommendedName>
</protein>
<keyword evidence="2" id="KW-0472">Membrane</keyword>
<dbReference type="OrthoDB" id="2020798at2759"/>
<feature type="domain" description="FZ" evidence="4">
    <location>
        <begin position="74"/>
        <end position="214"/>
    </location>
</feature>
<evidence type="ECO:0000256" key="1">
    <source>
        <dbReference type="ARBA" id="ARBA00023157"/>
    </source>
</evidence>
<organism evidence="5 6">
    <name type="scientific">Coccomyxa subellipsoidea (strain C-169)</name>
    <name type="common">Green microalga</name>
    <dbReference type="NCBI Taxonomy" id="574566"/>
    <lineage>
        <taxon>Eukaryota</taxon>
        <taxon>Viridiplantae</taxon>
        <taxon>Chlorophyta</taxon>
        <taxon>core chlorophytes</taxon>
        <taxon>Trebouxiophyceae</taxon>
        <taxon>Trebouxiophyceae incertae sedis</taxon>
        <taxon>Coccomyxaceae</taxon>
        <taxon>Coccomyxa</taxon>
        <taxon>Coccomyxa subellipsoidea</taxon>
    </lineage>
</organism>
<accession>I0YWN8</accession>
<gene>
    <name evidence="5" type="ORF">COCSUDRAFT_47705</name>
</gene>
<reference evidence="5 6" key="1">
    <citation type="journal article" date="2012" name="Genome Biol.">
        <title>The genome of the polar eukaryotic microalga coccomyxa subellipsoidea reveals traits of cold adaptation.</title>
        <authorList>
            <person name="Blanc G."/>
            <person name="Agarkova I."/>
            <person name="Grimwood J."/>
            <person name="Kuo A."/>
            <person name="Brueggeman A."/>
            <person name="Dunigan D."/>
            <person name="Gurnon J."/>
            <person name="Ladunga I."/>
            <person name="Lindquist E."/>
            <person name="Lucas S."/>
            <person name="Pangilinan J."/>
            <person name="Proschold T."/>
            <person name="Salamov A."/>
            <person name="Schmutz J."/>
            <person name="Weeks D."/>
            <person name="Yamada T."/>
            <person name="Claverie J.M."/>
            <person name="Grigoriev I."/>
            <person name="Van Etten J."/>
            <person name="Lomsadze A."/>
            <person name="Borodovsky M."/>
        </authorList>
    </citation>
    <scope>NUCLEOTIDE SEQUENCE [LARGE SCALE GENOMIC DNA]</scope>
    <source>
        <strain evidence="5 6">C-169</strain>
    </source>
</reference>
<evidence type="ECO:0000313" key="6">
    <source>
        <dbReference type="Proteomes" id="UP000007264"/>
    </source>
</evidence>
<evidence type="ECO:0000259" key="4">
    <source>
        <dbReference type="PROSITE" id="PS50038"/>
    </source>
</evidence>
<feature type="signal peptide" evidence="3">
    <location>
        <begin position="1"/>
        <end position="20"/>
    </location>
</feature>
<dbReference type="eggNOG" id="ENOG502S5GJ">
    <property type="taxonomic scope" value="Eukaryota"/>
</dbReference>
<name>I0YWN8_COCSC</name>
<keyword evidence="2" id="KW-1133">Transmembrane helix</keyword>
<dbReference type="GeneID" id="17040794"/>
<keyword evidence="1" id="KW-1015">Disulfide bond</keyword>
<evidence type="ECO:0000256" key="2">
    <source>
        <dbReference type="SAM" id="Phobius"/>
    </source>
</evidence>
<keyword evidence="3" id="KW-0732">Signal</keyword>
<proteinExistence type="predicted"/>
<keyword evidence="6" id="KW-1185">Reference proteome</keyword>
<evidence type="ECO:0000313" key="5">
    <source>
        <dbReference type="EMBL" id="EIE22807.1"/>
    </source>
</evidence>
<dbReference type="KEGG" id="csl:COCSUDRAFT_47705"/>
<dbReference type="InterPro" id="IPR020067">
    <property type="entry name" value="Frizzled_dom"/>
</dbReference>
<dbReference type="EMBL" id="AGSI01000009">
    <property type="protein sequence ID" value="EIE22807.1"/>
    <property type="molecule type" value="Genomic_DNA"/>
</dbReference>
<comment type="caution">
    <text evidence="5">The sequence shown here is derived from an EMBL/GenBank/DDBJ whole genome shotgun (WGS) entry which is preliminary data.</text>
</comment>
<dbReference type="RefSeq" id="XP_005647351.1">
    <property type="nucleotide sequence ID" value="XM_005647294.1"/>
</dbReference>
<dbReference type="Proteomes" id="UP000007264">
    <property type="component" value="Unassembled WGS sequence"/>
</dbReference>
<feature type="chain" id="PRO_5003637362" description="FZ domain-containing protein" evidence="3">
    <location>
        <begin position="21"/>
        <end position="418"/>
    </location>
</feature>
<keyword evidence="2" id="KW-0812">Transmembrane</keyword>
<dbReference type="AlphaFoldDB" id="I0YWN8"/>
<sequence>MRLSLVLTVFLFVLPQEYYAQFQYPLTFGQAARVNPLDFVRELSHLPLQQQRLYLMIIGEGLKNRQDLACNPFGGADACVPVNASSKFAGLCHDYELKVDCIYMSEEELDVDDDPTDDLAKAMKERGVGNLKDACEQCFENQRSFWCAQTVPKCGSFSASIERALLPAIAAIDNARDYGKTQLDALSEAVPLLLNASSLTMPCREMCEAVVATCGCNNDYSFGKLLDAWMTKGSKLSDRRNALPAGFTAGAFSKLYDMPLCSLFSPSTARGFSGHCEALPKTCSDPQQWCHGDGDQNNGAMVVQELMAGQLATSLFGWAGGLFTDQQQMLDAADDEGVKNLLSDYTPGAKKQHGGSHVALVLLLTVACLVLLAACVLIWYRYGSTFMRGRSATNDGGYVSLGVVDSTHAYEPPAEQRL</sequence>
<dbReference type="PROSITE" id="PS50038">
    <property type="entry name" value="FZ"/>
    <property type="match status" value="1"/>
</dbReference>
<evidence type="ECO:0000256" key="3">
    <source>
        <dbReference type="SAM" id="SignalP"/>
    </source>
</evidence>